<evidence type="ECO:0008006" key="3">
    <source>
        <dbReference type="Google" id="ProtNLM"/>
    </source>
</evidence>
<dbReference type="AlphaFoldDB" id="A0A1F6D635"/>
<accession>A0A1F6D635</accession>
<dbReference type="Pfam" id="PF04267">
    <property type="entry name" value="SoxD"/>
    <property type="match status" value="1"/>
</dbReference>
<dbReference type="Proteomes" id="UP000178606">
    <property type="component" value="Unassembled WGS sequence"/>
</dbReference>
<name>A0A1F6D635_HANXR</name>
<gene>
    <name evidence="1" type="ORF">A3F84_10590</name>
</gene>
<dbReference type="Gene3D" id="3.30.2270.10">
    <property type="entry name" value="Folate-binding superfamily"/>
    <property type="match status" value="1"/>
</dbReference>
<dbReference type="GO" id="GO:0046653">
    <property type="term" value="P:tetrahydrofolate metabolic process"/>
    <property type="evidence" value="ECO:0007669"/>
    <property type="project" value="InterPro"/>
</dbReference>
<protein>
    <recommendedName>
        <fullName evidence="3">Sarcosine oxidase subunit delta</fullName>
    </recommendedName>
</protein>
<dbReference type="InterPro" id="IPR038561">
    <property type="entry name" value="SoxD_sf"/>
</dbReference>
<evidence type="ECO:0000313" key="2">
    <source>
        <dbReference type="Proteomes" id="UP000178606"/>
    </source>
</evidence>
<dbReference type="InterPro" id="IPR006279">
    <property type="entry name" value="SoxD"/>
</dbReference>
<reference evidence="1 2" key="1">
    <citation type="journal article" date="2016" name="Nat. Commun.">
        <title>Thousands of microbial genomes shed light on interconnected biogeochemical processes in an aquifer system.</title>
        <authorList>
            <person name="Anantharaman K."/>
            <person name="Brown C.T."/>
            <person name="Hug L.A."/>
            <person name="Sharon I."/>
            <person name="Castelle C.J."/>
            <person name="Probst A.J."/>
            <person name="Thomas B.C."/>
            <person name="Singh A."/>
            <person name="Wilkins M.J."/>
            <person name="Karaoz U."/>
            <person name="Brodie E.L."/>
            <person name="Williams K.H."/>
            <person name="Hubbard S.S."/>
            <person name="Banfield J.F."/>
        </authorList>
    </citation>
    <scope>NUCLEOTIDE SEQUENCE [LARGE SCALE GENOMIC DNA]</scope>
    <source>
        <strain evidence="2">RIFCSPLOWO2_12_FULL_64_10</strain>
    </source>
</reference>
<dbReference type="GO" id="GO:0008115">
    <property type="term" value="F:sarcosine oxidase activity"/>
    <property type="evidence" value="ECO:0007669"/>
    <property type="project" value="InterPro"/>
</dbReference>
<evidence type="ECO:0000313" key="1">
    <source>
        <dbReference type="EMBL" id="OGG56835.1"/>
    </source>
</evidence>
<dbReference type="EMBL" id="MFKF01000023">
    <property type="protein sequence ID" value="OGG56835.1"/>
    <property type="molecule type" value="Genomic_DNA"/>
</dbReference>
<sequence>MSFLIRCPNCGERSVTEFRFGGETHPRPGQDAPLRDWTDYLYARKNEAGPQREWWYHRLGCRKWFLAIRDTTTNEVRETFWFGEK</sequence>
<proteinExistence type="predicted"/>
<comment type="caution">
    <text evidence="1">The sequence shown here is derived from an EMBL/GenBank/DDBJ whole genome shotgun (WGS) entry which is preliminary data.</text>
</comment>
<organism evidence="1 2">
    <name type="scientific">Handelsmanbacteria sp. (strain RIFCSPLOWO2_12_FULL_64_10)</name>
    <dbReference type="NCBI Taxonomy" id="1817868"/>
    <lineage>
        <taxon>Bacteria</taxon>
        <taxon>Candidatus Handelsmaniibacteriota</taxon>
    </lineage>
</organism>